<organism evidence="2 3">
    <name type="scientific">Streptococcus gordonii</name>
    <dbReference type="NCBI Taxonomy" id="1302"/>
    <lineage>
        <taxon>Bacteria</taxon>
        <taxon>Bacillati</taxon>
        <taxon>Bacillota</taxon>
        <taxon>Bacilli</taxon>
        <taxon>Lactobacillales</taxon>
        <taxon>Streptococcaceae</taxon>
        <taxon>Streptococcus</taxon>
    </lineage>
</organism>
<proteinExistence type="predicted"/>
<accession>A0AAW3H3P2</accession>
<comment type="caution">
    <text evidence="2">The sequence shown here is derived from an EMBL/GenBank/DDBJ whole genome shotgun (WGS) entry which is preliminary data.</text>
</comment>
<sequence>MTNTTLEKMQEIEQAAEDVLASYKDQIKLLRDEQTARLEELSLVYDKETEIAVQSLAKKKEEEIKKLEQDLELTVQKNQTKVEAALTDKKADLARAIVEKVVEAYGH</sequence>
<dbReference type="Proteomes" id="UP000033658">
    <property type="component" value="Unassembled WGS sequence"/>
</dbReference>
<feature type="coiled-coil region" evidence="1">
    <location>
        <begin position="6"/>
        <end position="77"/>
    </location>
</feature>
<evidence type="ECO:0008006" key="4">
    <source>
        <dbReference type="Google" id="ProtNLM"/>
    </source>
</evidence>
<dbReference type="RefSeq" id="WP_045505170.1">
    <property type="nucleotide sequence ID" value="NZ_CABEIT010000001.1"/>
</dbReference>
<keyword evidence="1" id="KW-0175">Coiled coil</keyword>
<evidence type="ECO:0000313" key="2">
    <source>
        <dbReference type="EMBL" id="KJQ56360.1"/>
    </source>
</evidence>
<dbReference type="AlphaFoldDB" id="A0AAW3H3P2"/>
<evidence type="ECO:0000256" key="1">
    <source>
        <dbReference type="SAM" id="Coils"/>
    </source>
</evidence>
<protein>
    <recommendedName>
        <fullName evidence="4">V-type ATP synthase subunit G</fullName>
    </recommendedName>
</protein>
<dbReference type="EMBL" id="JYGL01000002">
    <property type="protein sequence ID" value="KJQ56360.1"/>
    <property type="molecule type" value="Genomic_DNA"/>
</dbReference>
<gene>
    <name evidence="2" type="ORF">TZ86_01695</name>
</gene>
<evidence type="ECO:0000313" key="3">
    <source>
        <dbReference type="Proteomes" id="UP000033658"/>
    </source>
</evidence>
<reference evidence="2 3" key="1">
    <citation type="submission" date="2015-02" db="EMBL/GenBank/DDBJ databases">
        <title>Evolution of amylase-binding proteins of oral streptococcal species.</title>
        <authorList>
            <person name="Haase E.M."/>
        </authorList>
    </citation>
    <scope>NUCLEOTIDE SEQUENCE [LARGE SCALE GENOMIC DNA]</scope>
    <source>
        <strain evidence="2 3">G9B</strain>
    </source>
</reference>
<name>A0AAW3H3P2_STRGN</name>